<dbReference type="CDD" id="cd09019">
    <property type="entry name" value="galactose_mutarotase_like"/>
    <property type="match status" value="1"/>
</dbReference>
<comment type="caution">
    <text evidence="6">The sequence shown here is derived from an EMBL/GenBank/DDBJ whole genome shotgun (WGS) entry which is preliminary data.</text>
</comment>
<keyword evidence="7" id="KW-1185">Reference proteome</keyword>
<dbReference type="Proteomes" id="UP001221909">
    <property type="component" value="Unassembled WGS sequence"/>
</dbReference>
<dbReference type="GO" id="GO:0004034">
    <property type="term" value="F:aldose 1-epimerase activity"/>
    <property type="evidence" value="ECO:0007669"/>
    <property type="project" value="UniProtKB-EC"/>
</dbReference>
<comment type="catalytic activity">
    <reaction evidence="5">
        <text>alpha-D-glucose = beta-D-glucose</text>
        <dbReference type="Rhea" id="RHEA:10264"/>
        <dbReference type="ChEBI" id="CHEBI:15903"/>
        <dbReference type="ChEBI" id="CHEBI:17925"/>
        <dbReference type="EC" id="5.1.3.3"/>
    </reaction>
</comment>
<dbReference type="Pfam" id="PF01263">
    <property type="entry name" value="Aldose_epim"/>
    <property type="match status" value="1"/>
</dbReference>
<dbReference type="SUPFAM" id="SSF74650">
    <property type="entry name" value="Galactose mutarotase-like"/>
    <property type="match status" value="1"/>
</dbReference>
<dbReference type="RefSeq" id="WP_273748339.1">
    <property type="nucleotide sequence ID" value="NZ_JAQSJE010000001.1"/>
</dbReference>
<reference evidence="6 7" key="1">
    <citation type="submission" date="2023-02" db="EMBL/GenBank/DDBJ databases">
        <title>Mannheimia cairiniae sp. nov., a novel species of Mannheimia obtained from moscovy ducks (Cairina moschata) and reclassification of Mannheimia ovis as heterotypic synonym of Mannheimia pernigra.</title>
        <authorList>
            <person name="Christensen H."/>
        </authorList>
    </citation>
    <scope>NUCLEOTIDE SEQUENCE [LARGE SCALE GENOMIC DNA]</scope>
    <source>
        <strain evidence="6 7">AT1</strain>
    </source>
</reference>
<dbReference type="InterPro" id="IPR047215">
    <property type="entry name" value="Galactose_mutarotase-like"/>
</dbReference>
<accession>A0ABT5MME8</accession>
<evidence type="ECO:0000256" key="3">
    <source>
        <dbReference type="ARBA" id="ARBA00023235"/>
    </source>
</evidence>
<keyword evidence="4 5" id="KW-0119">Carbohydrate metabolism</keyword>
<proteinExistence type="inferred from homology"/>
<dbReference type="NCBIfam" id="NF008277">
    <property type="entry name" value="PRK11055.1"/>
    <property type="match status" value="1"/>
</dbReference>
<sequence>MNLFTLENEFLKITLSDFGASWLSCVVKMPNEEREVLVTTDAKNWQKQTAFFGATIGRYANRIADAKYSLNGKTYHLPKNNGENNLHSGPLGADKVLWSLENQSPQAVKFSYIFADGEQGFGGEVKAFVEYQLVENELKIIFDATSDQDTPLCLTNHAYFNLQGSENILEHQLQLNAEKYLPVDASGIPNAPLKEVAGTSFDFRKAKKIGQDLLADEDQKAVKGYDHAFQLAKSSENLTACLSVDDLKMELYTTMPAIQIYTGNWLKGQPNLNGGEHNDYAGIALEPEFFPNSVNQPELLQFGGITKAGESYHHWIGYRFSL</sequence>
<name>A0ABT5MME8_9PAST</name>
<dbReference type="PANTHER" id="PTHR10091">
    <property type="entry name" value="ALDOSE-1-EPIMERASE"/>
    <property type="match status" value="1"/>
</dbReference>
<dbReference type="EC" id="5.1.3.3" evidence="5"/>
<dbReference type="Gene3D" id="2.70.98.10">
    <property type="match status" value="1"/>
</dbReference>
<evidence type="ECO:0000256" key="1">
    <source>
        <dbReference type="ARBA" id="ARBA00005028"/>
    </source>
</evidence>
<dbReference type="InterPro" id="IPR011013">
    <property type="entry name" value="Gal_mutarotase_sf_dom"/>
</dbReference>
<comment type="pathway">
    <text evidence="1 5">Carbohydrate metabolism; hexose metabolism.</text>
</comment>
<gene>
    <name evidence="6" type="ORF">PTQ27_01665</name>
</gene>
<dbReference type="InterPro" id="IPR015443">
    <property type="entry name" value="Aldose_1-epimerase"/>
</dbReference>
<protein>
    <recommendedName>
        <fullName evidence="5">Aldose 1-epimerase</fullName>
        <ecNumber evidence="5">5.1.3.3</ecNumber>
    </recommendedName>
</protein>
<keyword evidence="3 5" id="KW-0413">Isomerase</keyword>
<evidence type="ECO:0000256" key="4">
    <source>
        <dbReference type="ARBA" id="ARBA00023277"/>
    </source>
</evidence>
<dbReference type="PANTHER" id="PTHR10091:SF0">
    <property type="entry name" value="GALACTOSE MUTAROTASE"/>
    <property type="match status" value="1"/>
</dbReference>
<organism evidence="6 7">
    <name type="scientific">Mannheimia cairinae</name>
    <dbReference type="NCBI Taxonomy" id="3025936"/>
    <lineage>
        <taxon>Bacteria</taxon>
        <taxon>Pseudomonadati</taxon>
        <taxon>Pseudomonadota</taxon>
        <taxon>Gammaproteobacteria</taxon>
        <taxon>Pasteurellales</taxon>
        <taxon>Pasteurellaceae</taxon>
        <taxon>Mannheimia</taxon>
    </lineage>
</organism>
<evidence type="ECO:0000313" key="6">
    <source>
        <dbReference type="EMBL" id="MDD0823183.1"/>
    </source>
</evidence>
<comment type="similarity">
    <text evidence="2 5">Belongs to the aldose epimerase family.</text>
</comment>
<dbReference type="EMBL" id="JAQSJE010000001">
    <property type="protein sequence ID" value="MDD0823183.1"/>
    <property type="molecule type" value="Genomic_DNA"/>
</dbReference>
<dbReference type="PIRSF" id="PIRSF005096">
    <property type="entry name" value="GALM"/>
    <property type="match status" value="1"/>
</dbReference>
<evidence type="ECO:0000256" key="5">
    <source>
        <dbReference type="PIRNR" id="PIRNR005096"/>
    </source>
</evidence>
<evidence type="ECO:0000313" key="7">
    <source>
        <dbReference type="Proteomes" id="UP001221909"/>
    </source>
</evidence>
<dbReference type="InterPro" id="IPR014718">
    <property type="entry name" value="GH-type_carb-bd"/>
</dbReference>
<evidence type="ECO:0000256" key="2">
    <source>
        <dbReference type="ARBA" id="ARBA00006206"/>
    </source>
</evidence>
<dbReference type="InterPro" id="IPR008183">
    <property type="entry name" value="Aldose_1/G6P_1-epimerase"/>
</dbReference>